<proteinExistence type="predicted"/>
<protein>
    <submittedName>
        <fullName evidence="1">PaiB family negative transcriptional regulator</fullName>
    </submittedName>
</protein>
<reference evidence="1 2" key="1">
    <citation type="submission" date="2018-03" db="EMBL/GenBank/DDBJ databases">
        <title>Genomic Encyclopedia of Archaeal and Bacterial Type Strains, Phase II (KMG-II): from individual species to whole genera.</title>
        <authorList>
            <person name="Goeker M."/>
        </authorList>
    </citation>
    <scope>NUCLEOTIDE SEQUENCE [LARGE SCALE GENOMIC DNA]</scope>
    <source>
        <strain evidence="1 2">DSM 44946</strain>
    </source>
</reference>
<dbReference type="RefSeq" id="WP_106345281.1">
    <property type="nucleotide sequence ID" value="NZ_PVNE01000013.1"/>
</dbReference>
<organism evidence="1 2">
    <name type="scientific">Planifilum fimeticola</name>
    <dbReference type="NCBI Taxonomy" id="201975"/>
    <lineage>
        <taxon>Bacteria</taxon>
        <taxon>Bacillati</taxon>
        <taxon>Bacillota</taxon>
        <taxon>Bacilli</taxon>
        <taxon>Bacillales</taxon>
        <taxon>Thermoactinomycetaceae</taxon>
        <taxon>Planifilum</taxon>
    </lineage>
</organism>
<keyword evidence="2" id="KW-1185">Reference proteome</keyword>
<dbReference type="InterPro" id="IPR012349">
    <property type="entry name" value="Split_barrel_FMN-bd"/>
</dbReference>
<accession>A0A2T0LEE4</accession>
<dbReference type="AlphaFoldDB" id="A0A2T0LEE4"/>
<dbReference type="PANTHER" id="PTHR35802:SF1">
    <property type="entry name" value="PROTEASE SYNTHASE AND SPORULATION PROTEIN PAI 2"/>
    <property type="match status" value="1"/>
</dbReference>
<dbReference type="SUPFAM" id="SSF50475">
    <property type="entry name" value="FMN-binding split barrel"/>
    <property type="match status" value="1"/>
</dbReference>
<sequence length="204" mass="24154">MYIPKPFAMNDRESIVRFIRENSFGILFSQGNGRAAATHLPFLFKEREGRLGTLYGHMARANPQWKSIDREVLVVFPGPHAYISPAWYGEENTVPTWNYVAVHVYGTFRIIEDEETMKRLLRETIHFYESEREDPWQTDPNREFFKNLMKATVGFCIEITEIQGKWKLNQNHPIERRKRVIEGLKREDRYDSGQIARLMEDQIK</sequence>
<dbReference type="PANTHER" id="PTHR35802">
    <property type="entry name" value="PROTEASE SYNTHASE AND SPORULATION PROTEIN PAI 2"/>
    <property type="match status" value="1"/>
</dbReference>
<name>A0A2T0LEE4_9BACL</name>
<evidence type="ECO:0000313" key="1">
    <source>
        <dbReference type="EMBL" id="PRX40466.1"/>
    </source>
</evidence>
<dbReference type="Pfam" id="PF04299">
    <property type="entry name" value="FMN_bind_2"/>
    <property type="match status" value="1"/>
</dbReference>
<dbReference type="Proteomes" id="UP000237797">
    <property type="component" value="Unassembled WGS sequence"/>
</dbReference>
<gene>
    <name evidence="1" type="ORF">CLV97_11352</name>
</gene>
<comment type="caution">
    <text evidence="1">The sequence shown here is derived from an EMBL/GenBank/DDBJ whole genome shotgun (WGS) entry which is preliminary data.</text>
</comment>
<evidence type="ECO:0000313" key="2">
    <source>
        <dbReference type="Proteomes" id="UP000237797"/>
    </source>
</evidence>
<dbReference type="InterPro" id="IPR007396">
    <property type="entry name" value="TR_PAI2-type"/>
</dbReference>
<dbReference type="Gene3D" id="2.30.110.10">
    <property type="entry name" value="Electron Transport, Fmn-binding Protein, Chain A"/>
    <property type="match status" value="1"/>
</dbReference>
<dbReference type="PIRSF" id="PIRSF010372">
    <property type="entry name" value="PaiB"/>
    <property type="match status" value="1"/>
</dbReference>
<dbReference type="OrthoDB" id="9794948at2"/>
<dbReference type="EMBL" id="PVNE01000013">
    <property type="protein sequence ID" value="PRX40466.1"/>
    <property type="molecule type" value="Genomic_DNA"/>
</dbReference>